<dbReference type="FunFam" id="3.30.40.10:FF:000051">
    <property type="entry name" value="RBR-type E3 ubiquitin transferase"/>
    <property type="match status" value="1"/>
</dbReference>
<dbReference type="InterPro" id="IPR002867">
    <property type="entry name" value="IBR_dom"/>
</dbReference>
<name>A0A7R9KME1_9ACAR</name>
<keyword evidence="10" id="KW-0833">Ubl conjugation pathway</keyword>
<evidence type="ECO:0000256" key="14">
    <source>
        <dbReference type="ARBA" id="ARBA00038342"/>
    </source>
</evidence>
<accession>A0A7R9KME1</accession>
<dbReference type="GO" id="GO:0061630">
    <property type="term" value="F:ubiquitin protein ligase activity"/>
    <property type="evidence" value="ECO:0007669"/>
    <property type="project" value="UniProtKB-EC"/>
</dbReference>
<sequence length="286" mass="32865">MASNNSRSVQTANVKLKVDNLLVEKQEAEKRYSDKFTTVKERIAYLTDNDHDDVVRACTNADEGRYISKYTYGHNNDHDLVQYHDYLAHCVEKNKQFHDINLKKLYARLRELSNELTCAICLEKLSRDRFISCGCWHKNCDVCLAKHFTTIIMEGTVGNISEQVKCPSIGCDKEAPQVLIERVVSAETYRRYEYLALREAIGKEVDVCYCPMEQCTWFVEMKCAVGATCGKCGYNFCTRCRKRYHGDCDYDEARERQKVEHEQMSSTTVTNTTKTCPTCSAPIEVS</sequence>
<comment type="catalytic activity">
    <reaction evidence="1">
        <text>[E2 ubiquitin-conjugating enzyme]-S-ubiquitinyl-L-cysteine + [acceptor protein]-L-lysine = [E2 ubiquitin-conjugating enzyme]-L-cysteine + [acceptor protein]-N(6)-ubiquitinyl-L-lysine.</text>
        <dbReference type="EC" id="2.3.2.31"/>
    </reaction>
</comment>
<keyword evidence="19" id="KW-1185">Reference proteome</keyword>
<evidence type="ECO:0000259" key="17">
    <source>
        <dbReference type="PROSITE" id="PS51873"/>
    </source>
</evidence>
<dbReference type="PROSITE" id="PS51873">
    <property type="entry name" value="TRIAD"/>
    <property type="match status" value="1"/>
</dbReference>
<dbReference type="OrthoDB" id="1431934at2759"/>
<dbReference type="Pfam" id="PF01485">
    <property type="entry name" value="IBR"/>
    <property type="match status" value="1"/>
</dbReference>
<evidence type="ECO:0000256" key="7">
    <source>
        <dbReference type="ARBA" id="ARBA00022723"/>
    </source>
</evidence>
<dbReference type="GO" id="GO:0005737">
    <property type="term" value="C:cytoplasm"/>
    <property type="evidence" value="ECO:0007669"/>
    <property type="project" value="UniProtKB-ARBA"/>
</dbReference>
<dbReference type="GO" id="GO:0008270">
    <property type="term" value="F:zinc ion binding"/>
    <property type="evidence" value="ECO:0007669"/>
    <property type="project" value="UniProtKB-KW"/>
</dbReference>
<evidence type="ECO:0000259" key="16">
    <source>
        <dbReference type="PROSITE" id="PS50089"/>
    </source>
</evidence>
<evidence type="ECO:0000256" key="6">
    <source>
        <dbReference type="ARBA" id="ARBA00022692"/>
    </source>
</evidence>
<dbReference type="EC" id="2.3.2.31" evidence="4"/>
<protein>
    <recommendedName>
        <fullName evidence="4">RBR-type E3 ubiquitin transferase</fullName>
        <ecNumber evidence="4">2.3.2.31</ecNumber>
    </recommendedName>
</protein>
<comment type="similarity">
    <text evidence="14">Belongs to the RBR family. RNF144 subfamily.</text>
</comment>
<dbReference type="Proteomes" id="UP000759131">
    <property type="component" value="Unassembled WGS sequence"/>
</dbReference>
<evidence type="ECO:0000256" key="13">
    <source>
        <dbReference type="ARBA" id="ARBA00023136"/>
    </source>
</evidence>
<dbReference type="InterPro" id="IPR013083">
    <property type="entry name" value="Znf_RING/FYVE/PHD"/>
</dbReference>
<comment type="pathway">
    <text evidence="3">Protein modification; protein ubiquitination.</text>
</comment>
<keyword evidence="12" id="KW-1133">Transmembrane helix</keyword>
<dbReference type="EMBL" id="CAJPIZ010003116">
    <property type="protein sequence ID" value="CAG2105937.1"/>
    <property type="molecule type" value="Genomic_DNA"/>
</dbReference>
<dbReference type="PROSITE" id="PS50089">
    <property type="entry name" value="ZF_RING_2"/>
    <property type="match status" value="1"/>
</dbReference>
<dbReference type="EMBL" id="OC857691">
    <property type="protein sequence ID" value="CAD7625507.1"/>
    <property type="molecule type" value="Genomic_DNA"/>
</dbReference>
<dbReference type="SUPFAM" id="SSF57850">
    <property type="entry name" value="RING/U-box"/>
    <property type="match status" value="2"/>
</dbReference>
<keyword evidence="7" id="KW-0479">Metal-binding</keyword>
<evidence type="ECO:0000256" key="3">
    <source>
        <dbReference type="ARBA" id="ARBA00004906"/>
    </source>
</evidence>
<evidence type="ECO:0000256" key="10">
    <source>
        <dbReference type="ARBA" id="ARBA00022786"/>
    </source>
</evidence>
<feature type="domain" description="RING-type" evidence="17">
    <location>
        <begin position="114"/>
        <end position="286"/>
    </location>
</feature>
<dbReference type="InterPro" id="IPR044066">
    <property type="entry name" value="TRIAD_supradom"/>
</dbReference>
<comment type="subcellular location">
    <subcellularLocation>
        <location evidence="2">Membrane</location>
        <topology evidence="2">Single-pass membrane protein</topology>
    </subcellularLocation>
</comment>
<dbReference type="PANTHER" id="PTHR11685">
    <property type="entry name" value="RBR FAMILY RING FINGER AND IBR DOMAIN-CONTAINING"/>
    <property type="match status" value="1"/>
</dbReference>
<evidence type="ECO:0000313" key="18">
    <source>
        <dbReference type="EMBL" id="CAD7625507.1"/>
    </source>
</evidence>
<evidence type="ECO:0000256" key="8">
    <source>
        <dbReference type="ARBA" id="ARBA00022737"/>
    </source>
</evidence>
<keyword evidence="13" id="KW-0472">Membrane</keyword>
<gene>
    <name evidence="18" type="ORF">OSB1V03_LOCUS5941</name>
</gene>
<evidence type="ECO:0000256" key="2">
    <source>
        <dbReference type="ARBA" id="ARBA00004167"/>
    </source>
</evidence>
<dbReference type="GO" id="GO:0016567">
    <property type="term" value="P:protein ubiquitination"/>
    <property type="evidence" value="ECO:0007669"/>
    <property type="project" value="InterPro"/>
</dbReference>
<evidence type="ECO:0000256" key="11">
    <source>
        <dbReference type="ARBA" id="ARBA00022833"/>
    </source>
</evidence>
<evidence type="ECO:0000256" key="9">
    <source>
        <dbReference type="ARBA" id="ARBA00022771"/>
    </source>
</evidence>
<dbReference type="InterPro" id="IPR031127">
    <property type="entry name" value="E3_UB_ligase_RBR"/>
</dbReference>
<keyword evidence="5" id="KW-0808">Transferase</keyword>
<evidence type="ECO:0000313" key="19">
    <source>
        <dbReference type="Proteomes" id="UP000759131"/>
    </source>
</evidence>
<keyword evidence="6" id="KW-0812">Transmembrane</keyword>
<dbReference type="AlphaFoldDB" id="A0A7R9KME1"/>
<evidence type="ECO:0000256" key="12">
    <source>
        <dbReference type="ARBA" id="ARBA00022989"/>
    </source>
</evidence>
<keyword evidence="11" id="KW-0862">Zinc</keyword>
<reference evidence="18" key="1">
    <citation type="submission" date="2020-11" db="EMBL/GenBank/DDBJ databases">
        <authorList>
            <person name="Tran Van P."/>
        </authorList>
    </citation>
    <scope>NUCLEOTIDE SEQUENCE</scope>
</reference>
<evidence type="ECO:0000256" key="5">
    <source>
        <dbReference type="ARBA" id="ARBA00022679"/>
    </source>
</evidence>
<dbReference type="GO" id="GO:0031090">
    <property type="term" value="C:organelle membrane"/>
    <property type="evidence" value="ECO:0007669"/>
    <property type="project" value="UniProtKB-ARBA"/>
</dbReference>
<dbReference type="SMART" id="SM00647">
    <property type="entry name" value="IBR"/>
    <property type="match status" value="1"/>
</dbReference>
<dbReference type="InterPro" id="IPR001841">
    <property type="entry name" value="Znf_RING"/>
</dbReference>
<keyword evidence="9 15" id="KW-0863">Zinc-finger</keyword>
<dbReference type="Gene3D" id="3.30.40.10">
    <property type="entry name" value="Zinc/RING finger domain, C3HC4 (zinc finger)"/>
    <property type="match status" value="1"/>
</dbReference>
<organism evidence="18">
    <name type="scientific">Medioppia subpectinata</name>
    <dbReference type="NCBI Taxonomy" id="1979941"/>
    <lineage>
        <taxon>Eukaryota</taxon>
        <taxon>Metazoa</taxon>
        <taxon>Ecdysozoa</taxon>
        <taxon>Arthropoda</taxon>
        <taxon>Chelicerata</taxon>
        <taxon>Arachnida</taxon>
        <taxon>Acari</taxon>
        <taxon>Acariformes</taxon>
        <taxon>Sarcoptiformes</taxon>
        <taxon>Oribatida</taxon>
        <taxon>Brachypylina</taxon>
        <taxon>Oppioidea</taxon>
        <taxon>Oppiidae</taxon>
        <taxon>Medioppia</taxon>
    </lineage>
</organism>
<keyword evidence="8" id="KW-0677">Repeat</keyword>
<feature type="domain" description="RING-type" evidence="16">
    <location>
        <begin position="118"/>
        <end position="167"/>
    </location>
</feature>
<evidence type="ECO:0000256" key="4">
    <source>
        <dbReference type="ARBA" id="ARBA00012251"/>
    </source>
</evidence>
<evidence type="ECO:0000256" key="15">
    <source>
        <dbReference type="PROSITE-ProRule" id="PRU00175"/>
    </source>
</evidence>
<evidence type="ECO:0000256" key="1">
    <source>
        <dbReference type="ARBA" id="ARBA00001798"/>
    </source>
</evidence>
<proteinExistence type="inferred from homology"/>